<accession>W9XWH6</accession>
<dbReference type="HOGENOM" id="CLU_381295_0_0_1"/>
<feature type="compositionally biased region" description="Acidic residues" evidence="1">
    <location>
        <begin position="696"/>
        <end position="707"/>
    </location>
</feature>
<feature type="compositionally biased region" description="Basic residues" evidence="1">
    <location>
        <begin position="123"/>
        <end position="134"/>
    </location>
</feature>
<dbReference type="OrthoDB" id="5412288at2759"/>
<feature type="region of interest" description="Disordered" evidence="1">
    <location>
        <begin position="347"/>
        <end position="400"/>
    </location>
</feature>
<reference evidence="3 4" key="1">
    <citation type="submission" date="2013-03" db="EMBL/GenBank/DDBJ databases">
        <title>The Genome Sequence of Capronia epimyces CBS 606.96.</title>
        <authorList>
            <consortium name="The Broad Institute Genomics Platform"/>
            <person name="Cuomo C."/>
            <person name="de Hoog S."/>
            <person name="Gorbushina A."/>
            <person name="Walker B."/>
            <person name="Young S.K."/>
            <person name="Zeng Q."/>
            <person name="Gargeya S."/>
            <person name="Fitzgerald M."/>
            <person name="Haas B."/>
            <person name="Abouelleil A."/>
            <person name="Allen A.W."/>
            <person name="Alvarado L."/>
            <person name="Arachchi H.M."/>
            <person name="Berlin A.M."/>
            <person name="Chapman S.B."/>
            <person name="Gainer-Dewar J."/>
            <person name="Goldberg J."/>
            <person name="Griggs A."/>
            <person name="Gujja S."/>
            <person name="Hansen M."/>
            <person name="Howarth C."/>
            <person name="Imamovic A."/>
            <person name="Ireland A."/>
            <person name="Larimer J."/>
            <person name="McCowan C."/>
            <person name="Murphy C."/>
            <person name="Pearson M."/>
            <person name="Poon T.W."/>
            <person name="Priest M."/>
            <person name="Roberts A."/>
            <person name="Saif S."/>
            <person name="Shea T."/>
            <person name="Sisk P."/>
            <person name="Sykes S."/>
            <person name="Wortman J."/>
            <person name="Nusbaum C."/>
            <person name="Birren B."/>
        </authorList>
    </citation>
    <scope>NUCLEOTIDE SEQUENCE [LARGE SCALE GENOMIC DNA]</scope>
    <source>
        <strain evidence="3 4">CBS 606.96</strain>
    </source>
</reference>
<feature type="region of interest" description="Disordered" evidence="1">
    <location>
        <begin position="119"/>
        <end position="173"/>
    </location>
</feature>
<comment type="caution">
    <text evidence="3">The sequence shown here is derived from an EMBL/GenBank/DDBJ whole genome shotgun (WGS) entry which is preliminary data.</text>
</comment>
<evidence type="ECO:0000256" key="1">
    <source>
        <dbReference type="SAM" id="MobiDB-lite"/>
    </source>
</evidence>
<dbReference type="EMBL" id="AMGY01000006">
    <property type="protein sequence ID" value="EXJ81331.1"/>
    <property type="molecule type" value="Genomic_DNA"/>
</dbReference>
<name>W9XWH6_9EURO</name>
<proteinExistence type="predicted"/>
<evidence type="ECO:0000259" key="2">
    <source>
        <dbReference type="Pfam" id="PF10680"/>
    </source>
</evidence>
<dbReference type="STRING" id="1182542.W9XWH6"/>
<evidence type="ECO:0000313" key="3">
    <source>
        <dbReference type="EMBL" id="EXJ81331.1"/>
    </source>
</evidence>
<feature type="region of interest" description="Disordered" evidence="1">
    <location>
        <begin position="1"/>
        <end position="37"/>
    </location>
</feature>
<feature type="compositionally biased region" description="Basic and acidic residues" evidence="1">
    <location>
        <begin position="362"/>
        <end position="374"/>
    </location>
</feature>
<dbReference type="RefSeq" id="XP_007735919.1">
    <property type="nucleotide sequence ID" value="XM_007737729.1"/>
</dbReference>
<dbReference type="AlphaFoldDB" id="W9XWH6"/>
<feature type="compositionally biased region" description="Basic and acidic residues" evidence="1">
    <location>
        <begin position="575"/>
        <end position="584"/>
    </location>
</feature>
<keyword evidence="4" id="KW-1185">Reference proteome</keyword>
<feature type="domain" description="Rrn9" evidence="2">
    <location>
        <begin position="95"/>
        <end position="178"/>
    </location>
</feature>
<feature type="compositionally biased region" description="Basic and acidic residues" evidence="1">
    <location>
        <begin position="218"/>
        <end position="243"/>
    </location>
</feature>
<feature type="region of interest" description="Disordered" evidence="1">
    <location>
        <begin position="218"/>
        <end position="311"/>
    </location>
</feature>
<feature type="compositionally biased region" description="Basic residues" evidence="1">
    <location>
        <begin position="671"/>
        <end position="687"/>
    </location>
</feature>
<dbReference type="InterPro" id="IPR019622">
    <property type="entry name" value="Rrn9_dom"/>
</dbReference>
<protein>
    <recommendedName>
        <fullName evidence="2">Rrn9 domain-containing protein</fullName>
    </recommendedName>
</protein>
<dbReference type="GeneID" id="19171719"/>
<organism evidence="3 4">
    <name type="scientific">Capronia epimyces CBS 606.96</name>
    <dbReference type="NCBI Taxonomy" id="1182542"/>
    <lineage>
        <taxon>Eukaryota</taxon>
        <taxon>Fungi</taxon>
        <taxon>Dikarya</taxon>
        <taxon>Ascomycota</taxon>
        <taxon>Pezizomycotina</taxon>
        <taxon>Eurotiomycetes</taxon>
        <taxon>Chaetothyriomycetidae</taxon>
        <taxon>Chaetothyriales</taxon>
        <taxon>Herpotrichiellaceae</taxon>
        <taxon>Capronia</taxon>
    </lineage>
</organism>
<sequence>MDSDSSYVEEPDEKISSTDHLIPSSPPRPSIPGPQHVSKLLPLASTPAIVPSLTNNVFAQGADAQSYFTRPNRYFGPASTWKSWTEEERTVAMGLDRVRSQNLTLHLFNAFHLKRKADESARGRRLKKGRKGKARATSVASTTDGEVAVDHEGTGEHSRLPRSWTAWPMPPDQVPREELLPRVKVDGALRAEDEARPSANLEGWLIATATKLARERWNERQWDDKESGVLQERDMEADKKDADLEVDPASDAEESETESESEQEHEETGVPLFSSRAASDSDESERKTSAQAPREGNRQDDEIDRRPVPLADDDTARQVFLPSARHILSRLDHLLFGLQNARYAYATKPHGTPRGKVFSQTPEDRTSTEVEGQGKSRPASRKRRRSSSVNSDISSASAISGRRTDRAGRLGLRDWSDVVGIAALTGWDPAVVERAGERCARLFDENMLFRTFHEGDGRAGTQSWFTEHLALDSDSSTTSPEASDQVEILAVRTSAPCKVCRQQKSMCQPAELQPQPGGTRSCKNCQVTGNDCSGITVQYNASTNGRGCPHESCPRHTVPFRKQYHLQRHLDSVHRNGLEVERPPGRGRASASASADVSDVDTDFGMSLGPSGPIVCPVPGCPRGKEPFPQGRSLYDHVRRMHPEVDVDTVKQLEAKRRGEHRGKWRDERRKRSVSRRRSSSRNRRVRATSQTGGDGDGDDDDDEYRP</sequence>
<feature type="region of interest" description="Disordered" evidence="1">
    <location>
        <begin position="575"/>
        <end position="606"/>
    </location>
</feature>
<dbReference type="Proteomes" id="UP000019478">
    <property type="component" value="Unassembled WGS sequence"/>
</dbReference>
<feature type="compositionally biased region" description="Acidic residues" evidence="1">
    <location>
        <begin position="1"/>
        <end position="12"/>
    </location>
</feature>
<gene>
    <name evidence="3" type="ORF">A1O3_07621</name>
</gene>
<feature type="compositionally biased region" description="Basic and acidic residues" evidence="1">
    <location>
        <begin position="295"/>
        <end position="307"/>
    </location>
</feature>
<feature type="compositionally biased region" description="Basic and acidic residues" evidence="1">
    <location>
        <begin position="148"/>
        <end position="159"/>
    </location>
</feature>
<dbReference type="Pfam" id="PF10680">
    <property type="entry name" value="RRN9"/>
    <property type="match status" value="1"/>
</dbReference>
<feature type="region of interest" description="Disordered" evidence="1">
    <location>
        <begin position="652"/>
        <end position="707"/>
    </location>
</feature>
<feature type="compositionally biased region" description="Low complexity" evidence="1">
    <location>
        <begin position="387"/>
        <end position="400"/>
    </location>
</feature>
<evidence type="ECO:0000313" key="4">
    <source>
        <dbReference type="Proteomes" id="UP000019478"/>
    </source>
</evidence>
<dbReference type="eggNOG" id="ENOG502SFXK">
    <property type="taxonomic scope" value="Eukaryota"/>
</dbReference>
<feature type="compositionally biased region" description="Acidic residues" evidence="1">
    <location>
        <begin position="244"/>
        <end position="265"/>
    </location>
</feature>